<reference evidence="2 3" key="1">
    <citation type="journal article" date="2020" name="ISME J.">
        <title>Uncovering the hidden diversity of litter-decomposition mechanisms in mushroom-forming fungi.</title>
        <authorList>
            <person name="Floudas D."/>
            <person name="Bentzer J."/>
            <person name="Ahren D."/>
            <person name="Johansson T."/>
            <person name="Persson P."/>
            <person name="Tunlid A."/>
        </authorList>
    </citation>
    <scope>NUCLEOTIDE SEQUENCE [LARGE SCALE GENOMIC DNA]</scope>
    <source>
        <strain evidence="2 3">CBS 101986</strain>
    </source>
</reference>
<feature type="signal peptide" evidence="1">
    <location>
        <begin position="1"/>
        <end position="24"/>
    </location>
</feature>
<name>A0A8H5BEA0_9AGAR</name>
<protein>
    <recommendedName>
        <fullName evidence="4">Secreted protein</fullName>
    </recommendedName>
</protein>
<accession>A0A8H5BEA0</accession>
<evidence type="ECO:0000313" key="3">
    <source>
        <dbReference type="Proteomes" id="UP000567179"/>
    </source>
</evidence>
<dbReference type="EMBL" id="JAACJJ010000028">
    <property type="protein sequence ID" value="KAF5321468.1"/>
    <property type="molecule type" value="Genomic_DNA"/>
</dbReference>
<gene>
    <name evidence="2" type="ORF">D9619_000400</name>
</gene>
<evidence type="ECO:0008006" key="4">
    <source>
        <dbReference type="Google" id="ProtNLM"/>
    </source>
</evidence>
<evidence type="ECO:0000313" key="2">
    <source>
        <dbReference type="EMBL" id="KAF5321468.1"/>
    </source>
</evidence>
<keyword evidence="3" id="KW-1185">Reference proteome</keyword>
<sequence>MVLLLGKLLAAAILMQGAVLGVLALSPSQYTTGTFTPTPTVTTPIYPTGTAGCWLTTVVVSPSPYPGVPIGDVVSSGVNVVALHTVVRQFARMDGSAPRWASTTANANRLPQSPELLQFVPK</sequence>
<proteinExistence type="predicted"/>
<dbReference type="Proteomes" id="UP000567179">
    <property type="component" value="Unassembled WGS sequence"/>
</dbReference>
<evidence type="ECO:0000256" key="1">
    <source>
        <dbReference type="SAM" id="SignalP"/>
    </source>
</evidence>
<comment type="caution">
    <text evidence="2">The sequence shown here is derived from an EMBL/GenBank/DDBJ whole genome shotgun (WGS) entry which is preliminary data.</text>
</comment>
<organism evidence="2 3">
    <name type="scientific">Psilocybe cf. subviscida</name>
    <dbReference type="NCBI Taxonomy" id="2480587"/>
    <lineage>
        <taxon>Eukaryota</taxon>
        <taxon>Fungi</taxon>
        <taxon>Dikarya</taxon>
        <taxon>Basidiomycota</taxon>
        <taxon>Agaricomycotina</taxon>
        <taxon>Agaricomycetes</taxon>
        <taxon>Agaricomycetidae</taxon>
        <taxon>Agaricales</taxon>
        <taxon>Agaricineae</taxon>
        <taxon>Strophariaceae</taxon>
        <taxon>Psilocybe</taxon>
    </lineage>
</organism>
<keyword evidence="1" id="KW-0732">Signal</keyword>
<feature type="chain" id="PRO_5034849333" description="Secreted protein" evidence="1">
    <location>
        <begin position="25"/>
        <end position="122"/>
    </location>
</feature>
<dbReference type="AlphaFoldDB" id="A0A8H5BEA0"/>